<proteinExistence type="predicted"/>
<feature type="non-terminal residue" evidence="1">
    <location>
        <position position="1"/>
    </location>
</feature>
<reference evidence="1" key="1">
    <citation type="journal article" date="2015" name="Nature">
        <title>Complex archaea that bridge the gap between prokaryotes and eukaryotes.</title>
        <authorList>
            <person name="Spang A."/>
            <person name="Saw J.H."/>
            <person name="Jorgensen S.L."/>
            <person name="Zaremba-Niedzwiedzka K."/>
            <person name="Martijn J."/>
            <person name="Lind A.E."/>
            <person name="van Eijk R."/>
            <person name="Schleper C."/>
            <person name="Guy L."/>
            <person name="Ettema T.J."/>
        </authorList>
    </citation>
    <scope>NUCLEOTIDE SEQUENCE</scope>
</reference>
<sequence length="76" mass="8199">VITVPAALKKVVQGRFKLLGTHGRQIGTLATKDGRAWGLGALMRQRGAQVGDYVVVTLDLQQRTAVVTLGEELLEE</sequence>
<accession>A0A0F9CR49</accession>
<dbReference type="EMBL" id="LAZR01042999">
    <property type="protein sequence ID" value="KKL08141.1"/>
    <property type="molecule type" value="Genomic_DNA"/>
</dbReference>
<organism evidence="1">
    <name type="scientific">marine sediment metagenome</name>
    <dbReference type="NCBI Taxonomy" id="412755"/>
    <lineage>
        <taxon>unclassified sequences</taxon>
        <taxon>metagenomes</taxon>
        <taxon>ecological metagenomes</taxon>
    </lineage>
</organism>
<evidence type="ECO:0000313" key="1">
    <source>
        <dbReference type="EMBL" id="KKL08141.1"/>
    </source>
</evidence>
<dbReference type="AlphaFoldDB" id="A0A0F9CR49"/>
<comment type="caution">
    <text evidence="1">The sequence shown here is derived from an EMBL/GenBank/DDBJ whole genome shotgun (WGS) entry which is preliminary data.</text>
</comment>
<gene>
    <name evidence="1" type="ORF">LCGC14_2578840</name>
</gene>
<name>A0A0F9CR49_9ZZZZ</name>
<protein>
    <submittedName>
        <fullName evidence="1">Uncharacterized protein</fullName>
    </submittedName>
</protein>